<gene>
    <name evidence="1" type="ORF">GCM10010226_83860</name>
</gene>
<name>A0A918HPQ5_9ACTN</name>
<accession>A0A918HPQ5</accession>
<keyword evidence="2" id="KW-1185">Reference proteome</keyword>
<dbReference type="AlphaFoldDB" id="A0A918HPQ5"/>
<proteinExistence type="predicted"/>
<evidence type="ECO:0000313" key="1">
    <source>
        <dbReference type="EMBL" id="GGT93201.1"/>
    </source>
</evidence>
<comment type="caution">
    <text evidence="1">The sequence shown here is derived from an EMBL/GenBank/DDBJ whole genome shotgun (WGS) entry which is preliminary data.</text>
</comment>
<dbReference type="Proteomes" id="UP000646776">
    <property type="component" value="Unassembled WGS sequence"/>
</dbReference>
<evidence type="ECO:0000313" key="2">
    <source>
        <dbReference type="Proteomes" id="UP000646776"/>
    </source>
</evidence>
<reference evidence="1" key="2">
    <citation type="submission" date="2020-09" db="EMBL/GenBank/DDBJ databases">
        <authorList>
            <person name="Sun Q."/>
            <person name="Ohkuma M."/>
        </authorList>
    </citation>
    <scope>NUCLEOTIDE SEQUENCE</scope>
    <source>
        <strain evidence="1">JCM 4125</strain>
    </source>
</reference>
<sequence>MRCYHEAVTHPTAKFYAAPAAPQCKRSILGGIRVQRETVRLYHEAGLRLELLHPSASRVDTTTARAAWLFACRPYERTHRRQDIGDVLHQVVGSLGGVEDDQAPPGRRQDGLHVLGTELRPAGPGARLR</sequence>
<protein>
    <submittedName>
        <fullName evidence="1">Uncharacterized protein</fullName>
    </submittedName>
</protein>
<organism evidence="1 2">
    <name type="scientific">Streptomyces phaeofaciens</name>
    <dbReference type="NCBI Taxonomy" id="68254"/>
    <lineage>
        <taxon>Bacteria</taxon>
        <taxon>Bacillati</taxon>
        <taxon>Actinomycetota</taxon>
        <taxon>Actinomycetes</taxon>
        <taxon>Kitasatosporales</taxon>
        <taxon>Streptomycetaceae</taxon>
        <taxon>Streptomyces</taxon>
    </lineage>
</organism>
<dbReference type="EMBL" id="BMSA01000042">
    <property type="protein sequence ID" value="GGT93201.1"/>
    <property type="molecule type" value="Genomic_DNA"/>
</dbReference>
<reference evidence="1" key="1">
    <citation type="journal article" date="2014" name="Int. J. Syst. Evol. Microbiol.">
        <title>Complete genome sequence of Corynebacterium casei LMG S-19264T (=DSM 44701T), isolated from a smear-ripened cheese.</title>
        <authorList>
            <consortium name="US DOE Joint Genome Institute (JGI-PGF)"/>
            <person name="Walter F."/>
            <person name="Albersmeier A."/>
            <person name="Kalinowski J."/>
            <person name="Ruckert C."/>
        </authorList>
    </citation>
    <scope>NUCLEOTIDE SEQUENCE</scope>
    <source>
        <strain evidence="1">JCM 4125</strain>
    </source>
</reference>